<dbReference type="PANTHER" id="PTHR36966">
    <property type="entry name" value="REP-ASSOCIATED TYROSINE TRANSPOSASE"/>
    <property type="match status" value="1"/>
</dbReference>
<dbReference type="SUPFAM" id="SSF143422">
    <property type="entry name" value="Transposase IS200-like"/>
    <property type="match status" value="1"/>
</dbReference>
<sequence length="247" mass="28375">MRTIRACAAWPEYPKLLLRPARASLFWRAEAGASGYSFYFSTVDLTYYQRYLPHQLGVGQSYFITFRLAGSLPLEVLARLREEHILLEREAAAHRAAGHPDKPYDRQKRWFGHFDASLDAATAGPAYLNQPAIGLTVAQTLQFYHERGAYVLLAYCIMPNHVHLVVRLPEEAPLLARTLQRIKSFTARHINEAHCSNGRVWQPESYDHRIRSSRELQNVLAYVVNNPVKAGLVAEWQQWPYTFLHES</sequence>
<organism evidence="2 3">
    <name type="scientific">Hymenobacter monticola</name>
    <dbReference type="NCBI Taxonomy" id="1705399"/>
    <lineage>
        <taxon>Bacteria</taxon>
        <taxon>Pseudomonadati</taxon>
        <taxon>Bacteroidota</taxon>
        <taxon>Cytophagia</taxon>
        <taxon>Cytophagales</taxon>
        <taxon>Hymenobacteraceae</taxon>
        <taxon>Hymenobacter</taxon>
    </lineage>
</organism>
<dbReference type="Proteomes" id="UP000831390">
    <property type="component" value="Chromosome"/>
</dbReference>
<dbReference type="InterPro" id="IPR002686">
    <property type="entry name" value="Transposase_17"/>
</dbReference>
<feature type="domain" description="Transposase IS200-like" evidence="1">
    <location>
        <begin position="57"/>
        <end position="226"/>
    </location>
</feature>
<dbReference type="InterPro" id="IPR052715">
    <property type="entry name" value="RAYT_transposase"/>
</dbReference>
<dbReference type="RefSeq" id="WP_243518199.1">
    <property type="nucleotide sequence ID" value="NZ_CP094534.1"/>
</dbReference>
<accession>A0ABY4BCE9</accession>
<dbReference type="Gene3D" id="3.30.70.1290">
    <property type="entry name" value="Transposase IS200-like"/>
    <property type="match status" value="1"/>
</dbReference>
<evidence type="ECO:0000313" key="3">
    <source>
        <dbReference type="Proteomes" id="UP000831390"/>
    </source>
</evidence>
<evidence type="ECO:0000313" key="2">
    <source>
        <dbReference type="EMBL" id="UOE35681.1"/>
    </source>
</evidence>
<protein>
    <submittedName>
        <fullName evidence="2">Transposase</fullName>
    </submittedName>
</protein>
<dbReference type="PANTHER" id="PTHR36966:SF1">
    <property type="entry name" value="REP-ASSOCIATED TYROSINE TRANSPOSASE"/>
    <property type="match status" value="1"/>
</dbReference>
<dbReference type="Pfam" id="PF01797">
    <property type="entry name" value="Y1_Tnp"/>
    <property type="match status" value="1"/>
</dbReference>
<proteinExistence type="predicted"/>
<evidence type="ECO:0000259" key="1">
    <source>
        <dbReference type="SMART" id="SM01321"/>
    </source>
</evidence>
<keyword evidence="3" id="KW-1185">Reference proteome</keyword>
<reference evidence="2 3" key="1">
    <citation type="submission" date="2022-03" db="EMBL/GenBank/DDBJ databases">
        <title>Hymenobactersp. isolated from the air.</title>
        <authorList>
            <person name="Won M."/>
            <person name="Kwon S.-W."/>
        </authorList>
    </citation>
    <scope>NUCLEOTIDE SEQUENCE [LARGE SCALE GENOMIC DNA]</scope>
    <source>
        <strain evidence="2 3">KACC 22596</strain>
    </source>
</reference>
<gene>
    <name evidence="2" type="ORF">MTP16_08525</name>
</gene>
<dbReference type="EMBL" id="CP094534">
    <property type="protein sequence ID" value="UOE35681.1"/>
    <property type="molecule type" value="Genomic_DNA"/>
</dbReference>
<dbReference type="SMART" id="SM01321">
    <property type="entry name" value="Y1_Tnp"/>
    <property type="match status" value="1"/>
</dbReference>
<dbReference type="InterPro" id="IPR036515">
    <property type="entry name" value="Transposase_17_sf"/>
</dbReference>
<dbReference type="NCBIfam" id="NF047646">
    <property type="entry name" value="REP_Tyr_transpos"/>
    <property type="match status" value="1"/>
</dbReference>
<name>A0ABY4BCE9_9BACT</name>